<protein>
    <submittedName>
        <fullName evidence="2">Uncharacterized protein</fullName>
    </submittedName>
</protein>
<sequence length="309" mass="34256">RLVQQIIHLTDPSRSMYLAPMSGWFDAAGEELVGLRSFTLLQSCLGPTGMVGIDRLLGFMIARSLQHALTDLCNQLNKSYMEKLQNLCTVLSPSASVPYLGPSIYKQVEIDNSAWESWVECLAHIGQLQLLRCLIASQLRSASKVDASIVAFTVEGLNNAVVCEIKGIDKNGSSRMALDEKPEDIKIWLGELSKHVQLCGLYAPLHDIYITAEPPDHVALFLFLVTISQLSRYVLDTHLGTLASRMKKVVLDFSPLVIGFGTFLKQFHPSQLALYVQYMSQYVRTQIESITATSNFNELGKKGTDVTAE</sequence>
<reference evidence="2 3" key="1">
    <citation type="journal article" date="2021" name="Nat. Plants">
        <title>The Taxus genome provides insights into paclitaxel biosynthesis.</title>
        <authorList>
            <person name="Xiong X."/>
            <person name="Gou J."/>
            <person name="Liao Q."/>
            <person name="Li Y."/>
            <person name="Zhou Q."/>
            <person name="Bi G."/>
            <person name="Li C."/>
            <person name="Du R."/>
            <person name="Wang X."/>
            <person name="Sun T."/>
            <person name="Guo L."/>
            <person name="Liang H."/>
            <person name="Lu P."/>
            <person name="Wu Y."/>
            <person name="Zhang Z."/>
            <person name="Ro D.K."/>
            <person name="Shang Y."/>
            <person name="Huang S."/>
            <person name="Yan J."/>
        </authorList>
    </citation>
    <scope>NUCLEOTIDE SEQUENCE [LARGE SCALE GENOMIC DNA]</scope>
    <source>
        <strain evidence="2">Ta-2019</strain>
    </source>
</reference>
<dbReference type="PANTHER" id="PTHR15691:SF6">
    <property type="entry name" value="WASH COMPLEX SUBUNIT 5"/>
    <property type="match status" value="1"/>
</dbReference>
<dbReference type="GO" id="GO:0071203">
    <property type="term" value="C:WASH complex"/>
    <property type="evidence" value="ECO:0007669"/>
    <property type="project" value="InterPro"/>
</dbReference>
<dbReference type="AlphaFoldDB" id="A0AA38LMM9"/>
<dbReference type="GO" id="GO:0051125">
    <property type="term" value="P:regulation of actin nucleation"/>
    <property type="evidence" value="ECO:0007669"/>
    <property type="project" value="TreeGrafter"/>
</dbReference>
<gene>
    <name evidence="2" type="ORF">KI387_001482</name>
</gene>
<comment type="caution">
    <text evidence="2">The sequence shown here is derived from an EMBL/GenBank/DDBJ whole genome shotgun (WGS) entry which is preliminary data.</text>
</comment>
<dbReference type="GO" id="GO:0140285">
    <property type="term" value="P:endosome fission"/>
    <property type="evidence" value="ECO:0007669"/>
    <property type="project" value="TreeGrafter"/>
</dbReference>
<keyword evidence="3" id="KW-1185">Reference proteome</keyword>
<proteinExistence type="inferred from homology"/>
<evidence type="ECO:0000256" key="1">
    <source>
        <dbReference type="ARBA" id="ARBA00006224"/>
    </source>
</evidence>
<organism evidence="2 3">
    <name type="scientific">Taxus chinensis</name>
    <name type="common">Chinese yew</name>
    <name type="synonym">Taxus wallichiana var. chinensis</name>
    <dbReference type="NCBI Taxonomy" id="29808"/>
    <lineage>
        <taxon>Eukaryota</taxon>
        <taxon>Viridiplantae</taxon>
        <taxon>Streptophyta</taxon>
        <taxon>Embryophyta</taxon>
        <taxon>Tracheophyta</taxon>
        <taxon>Spermatophyta</taxon>
        <taxon>Pinopsida</taxon>
        <taxon>Pinidae</taxon>
        <taxon>Conifers II</taxon>
        <taxon>Cupressales</taxon>
        <taxon>Taxaceae</taxon>
        <taxon>Taxus</taxon>
    </lineage>
</organism>
<dbReference type="GO" id="GO:0005768">
    <property type="term" value="C:endosome"/>
    <property type="evidence" value="ECO:0007669"/>
    <property type="project" value="TreeGrafter"/>
</dbReference>
<name>A0AA38LMM9_TAXCH</name>
<evidence type="ECO:0000313" key="2">
    <source>
        <dbReference type="EMBL" id="KAH9329374.1"/>
    </source>
</evidence>
<dbReference type="GO" id="GO:0030041">
    <property type="term" value="P:actin filament polymerization"/>
    <property type="evidence" value="ECO:0007669"/>
    <property type="project" value="TreeGrafter"/>
</dbReference>
<dbReference type="OMA" id="MKISHDF"/>
<evidence type="ECO:0000313" key="3">
    <source>
        <dbReference type="Proteomes" id="UP000824469"/>
    </source>
</evidence>
<dbReference type="EMBL" id="JAHRHJ020000001">
    <property type="protein sequence ID" value="KAH9329374.1"/>
    <property type="molecule type" value="Genomic_DNA"/>
</dbReference>
<dbReference type="Proteomes" id="UP000824469">
    <property type="component" value="Unassembled WGS sequence"/>
</dbReference>
<feature type="non-terminal residue" evidence="2">
    <location>
        <position position="309"/>
    </location>
</feature>
<feature type="non-terminal residue" evidence="2">
    <location>
        <position position="1"/>
    </location>
</feature>
<comment type="similarity">
    <text evidence="1">Belongs to the strumpellin family.</text>
</comment>
<accession>A0AA38LMM9</accession>
<dbReference type="Pfam" id="PF10266">
    <property type="entry name" value="Strumpellin"/>
    <property type="match status" value="1"/>
</dbReference>
<dbReference type="InterPro" id="IPR019393">
    <property type="entry name" value="WASH_strumpellin"/>
</dbReference>
<dbReference type="GO" id="GO:0007032">
    <property type="term" value="P:endosome organization"/>
    <property type="evidence" value="ECO:0007669"/>
    <property type="project" value="TreeGrafter"/>
</dbReference>
<dbReference type="PANTHER" id="PTHR15691">
    <property type="entry name" value="WASH COMPLEX SUBUNIT 5"/>
    <property type="match status" value="1"/>
</dbReference>